<organism evidence="2">
    <name type="scientific">Chromera velia CCMP2878</name>
    <dbReference type="NCBI Taxonomy" id="1169474"/>
    <lineage>
        <taxon>Eukaryota</taxon>
        <taxon>Sar</taxon>
        <taxon>Alveolata</taxon>
        <taxon>Colpodellida</taxon>
        <taxon>Chromeraceae</taxon>
        <taxon>Chromera</taxon>
    </lineage>
</organism>
<feature type="region of interest" description="Disordered" evidence="1">
    <location>
        <begin position="1"/>
        <end position="58"/>
    </location>
</feature>
<dbReference type="EMBL" id="CDMZ01001394">
    <property type="protein sequence ID" value="CEM31964.1"/>
    <property type="molecule type" value="Genomic_DNA"/>
</dbReference>
<proteinExistence type="predicted"/>
<protein>
    <submittedName>
        <fullName evidence="2">Uncharacterized protein</fullName>
    </submittedName>
</protein>
<accession>A0A0G4GNV8</accession>
<evidence type="ECO:0000313" key="2">
    <source>
        <dbReference type="EMBL" id="CEM31964.1"/>
    </source>
</evidence>
<evidence type="ECO:0000256" key="1">
    <source>
        <dbReference type="SAM" id="MobiDB-lite"/>
    </source>
</evidence>
<gene>
    <name evidence="2" type="ORF">Cvel_22713</name>
</gene>
<dbReference type="AlphaFoldDB" id="A0A0G4GNV8"/>
<name>A0A0G4GNV8_9ALVE</name>
<sequence>MGWIVASVASKGEGEREADSAGGEDAGAERTSSCRDPLAHEGRGGASETTQSCGVDGVGGDSRARVDFAQGDLGTLEEACEGEVPRRKGGEGIFSPASFTNLRMEEPFSLFRVAGGAVVFWTFAGPTFALGVAREALGWVLNCISRPR</sequence>
<dbReference type="VEuPathDB" id="CryptoDB:Cvel_22713"/>
<reference evidence="2" key="1">
    <citation type="submission" date="2014-11" db="EMBL/GenBank/DDBJ databases">
        <authorList>
            <person name="Otto D Thomas"/>
            <person name="Naeem Raeece"/>
        </authorList>
    </citation>
    <scope>NUCLEOTIDE SEQUENCE</scope>
</reference>